<protein>
    <submittedName>
        <fullName evidence="3">Predicted oxidoreductase (Related to aryl-alcohol dehydrogenase)</fullName>
    </submittedName>
</protein>
<dbReference type="AlphaFoldDB" id="Q2SF72"/>
<sequence length="330" mass="36394">MNDSSRLGKVQLGSSNLFVSRLGLGCMGLNAFYRPFDGTGAHDEKESESFLRQALEMGMNFFDTSDFYAAGRNELLVGRALKPVREQAVIATKFGITWDEATQTRGINGRPEYVRQCCEDSLRRLGVDVIDLYYYHRIDPETPLEDTLGAMAELVKEGKVRHLGVSEATGEQIRRAHAVHPIAAVQNEYSLWSREPETDALPACRELGVALVPYSPLGRGFLTGKIATGNALSEEDWRRNNPRFSEEAIEANKKFVDVLAAIAQRHNATAAQIALAWLLRQGEDIIPIPGSSRLSRLQENLAAASLQLDAEDVDLINAKLPMGSTAGSRY</sequence>
<dbReference type="PRINTS" id="PR00069">
    <property type="entry name" value="ALDKETRDTASE"/>
</dbReference>
<dbReference type="GO" id="GO:0005737">
    <property type="term" value="C:cytoplasm"/>
    <property type="evidence" value="ECO:0007669"/>
    <property type="project" value="TreeGrafter"/>
</dbReference>
<dbReference type="PANTHER" id="PTHR43625:SF40">
    <property type="entry name" value="ALDO-KETO REDUCTASE YAKC [NADP(+)]"/>
    <property type="match status" value="1"/>
</dbReference>
<dbReference type="eggNOG" id="COG0667">
    <property type="taxonomic scope" value="Bacteria"/>
</dbReference>
<dbReference type="InterPro" id="IPR020471">
    <property type="entry name" value="AKR"/>
</dbReference>
<dbReference type="GO" id="GO:0016491">
    <property type="term" value="F:oxidoreductase activity"/>
    <property type="evidence" value="ECO:0007669"/>
    <property type="project" value="UniProtKB-KW"/>
</dbReference>
<dbReference type="Gene3D" id="3.20.20.100">
    <property type="entry name" value="NADP-dependent oxidoreductase domain"/>
    <property type="match status" value="1"/>
</dbReference>
<proteinExistence type="predicted"/>
<name>Q2SF72_HAHCH</name>
<dbReference type="RefSeq" id="WP_011397769.1">
    <property type="nucleotide sequence ID" value="NC_007645.1"/>
</dbReference>
<dbReference type="InterPro" id="IPR036812">
    <property type="entry name" value="NAD(P)_OxRdtase_dom_sf"/>
</dbReference>
<gene>
    <name evidence="3" type="ordered locus">HCH_03983</name>
</gene>
<dbReference type="Pfam" id="PF00248">
    <property type="entry name" value="Aldo_ket_red"/>
    <property type="match status" value="1"/>
</dbReference>
<feature type="domain" description="NADP-dependent oxidoreductase" evidence="2">
    <location>
        <begin position="22"/>
        <end position="319"/>
    </location>
</feature>
<dbReference type="EMBL" id="CP000155">
    <property type="protein sequence ID" value="ABC30702.1"/>
    <property type="molecule type" value="Genomic_DNA"/>
</dbReference>
<evidence type="ECO:0000259" key="2">
    <source>
        <dbReference type="Pfam" id="PF00248"/>
    </source>
</evidence>
<dbReference type="SUPFAM" id="SSF51430">
    <property type="entry name" value="NAD(P)-linked oxidoreductase"/>
    <property type="match status" value="1"/>
</dbReference>
<evidence type="ECO:0000313" key="4">
    <source>
        <dbReference type="Proteomes" id="UP000000238"/>
    </source>
</evidence>
<dbReference type="CDD" id="cd19076">
    <property type="entry name" value="AKR_AKR13A_13D"/>
    <property type="match status" value="1"/>
</dbReference>
<evidence type="ECO:0000256" key="1">
    <source>
        <dbReference type="ARBA" id="ARBA00023002"/>
    </source>
</evidence>
<dbReference type="Proteomes" id="UP000000238">
    <property type="component" value="Chromosome"/>
</dbReference>
<dbReference type="PANTHER" id="PTHR43625">
    <property type="entry name" value="AFLATOXIN B1 ALDEHYDE REDUCTASE"/>
    <property type="match status" value="1"/>
</dbReference>
<evidence type="ECO:0000313" key="3">
    <source>
        <dbReference type="EMBL" id="ABC30702.1"/>
    </source>
</evidence>
<dbReference type="KEGG" id="hch:HCH_03983"/>
<dbReference type="InterPro" id="IPR023210">
    <property type="entry name" value="NADP_OxRdtase_dom"/>
</dbReference>
<accession>Q2SF72</accession>
<keyword evidence="4" id="KW-1185">Reference proteome</keyword>
<dbReference type="HOGENOM" id="CLU_023205_2_1_6"/>
<keyword evidence="1" id="KW-0560">Oxidoreductase</keyword>
<organism evidence="3 4">
    <name type="scientific">Hahella chejuensis (strain KCTC 2396)</name>
    <dbReference type="NCBI Taxonomy" id="349521"/>
    <lineage>
        <taxon>Bacteria</taxon>
        <taxon>Pseudomonadati</taxon>
        <taxon>Pseudomonadota</taxon>
        <taxon>Gammaproteobacteria</taxon>
        <taxon>Oceanospirillales</taxon>
        <taxon>Hahellaceae</taxon>
        <taxon>Hahella</taxon>
    </lineage>
</organism>
<dbReference type="InterPro" id="IPR050791">
    <property type="entry name" value="Aldo-Keto_reductase"/>
</dbReference>
<dbReference type="STRING" id="349521.HCH_03983"/>
<reference evidence="3 4" key="1">
    <citation type="journal article" date="2005" name="Nucleic Acids Res.">
        <title>Genomic blueprint of Hahella chejuensis, a marine microbe producing an algicidal agent.</title>
        <authorList>
            <person name="Jeong H."/>
            <person name="Yim J.H."/>
            <person name="Lee C."/>
            <person name="Choi S.-H."/>
            <person name="Park Y.K."/>
            <person name="Yoon S.H."/>
            <person name="Hur C.-G."/>
            <person name="Kang H.-Y."/>
            <person name="Kim D."/>
            <person name="Lee H.H."/>
            <person name="Park K.H."/>
            <person name="Park S.-H."/>
            <person name="Park H.-S."/>
            <person name="Lee H.K."/>
            <person name="Oh T.K."/>
            <person name="Kim J.F."/>
        </authorList>
    </citation>
    <scope>NUCLEOTIDE SEQUENCE [LARGE SCALE GENOMIC DNA]</scope>
    <source>
        <strain evidence="3 4">KCTC 2396</strain>
    </source>
</reference>